<dbReference type="AlphaFoldDB" id="Q4FZH9"/>
<dbReference type="SUPFAM" id="SSF54452">
    <property type="entry name" value="MHC antigen-recognition domain"/>
    <property type="match status" value="1"/>
</dbReference>
<dbReference type="InterPro" id="IPR011161">
    <property type="entry name" value="MHC_I-like_Ag-recog"/>
</dbReference>
<evidence type="ECO:0000256" key="3">
    <source>
        <dbReference type="RuleBase" id="RU004439"/>
    </source>
</evidence>
<dbReference type="FunFam" id="3.30.500.10:FF:000001">
    <property type="entry name" value="H-2 class I histocompatibility antigen, alpha chain"/>
    <property type="match status" value="1"/>
</dbReference>
<dbReference type="InterPro" id="IPR011162">
    <property type="entry name" value="MHC_I/II-like_Ag-recog"/>
</dbReference>
<keyword evidence="2" id="KW-0325">Glycoprotein</keyword>
<evidence type="ECO:0000313" key="7">
    <source>
        <dbReference type="MGI" id="MGI:95957"/>
    </source>
</evidence>
<keyword evidence="4" id="KW-0732">Signal</keyword>
<reference evidence="6" key="1">
    <citation type="journal article" date="2004" name="Genome Res.">
        <title>The status, quality, and expansion of the NIH full-length cDNA project: the Mammalian Gene Collection (MGC).</title>
        <authorList>
            <consortium name="The MGC Project Team"/>
            <person name="Gerhard D.S."/>
            <person name="Wagner L."/>
            <person name="Feingold E.A."/>
            <person name="Shenmen C.M."/>
            <person name="Grouse L.H."/>
            <person name="Schuler G."/>
            <person name="Klein S.L."/>
            <person name="Old S."/>
            <person name="Rasooly R."/>
            <person name="Good P."/>
            <person name="Guyer M."/>
            <person name="Peck A.M."/>
            <person name="Derge J.G."/>
            <person name="Lipman D."/>
            <person name="Collins F.S."/>
            <person name="Jang W."/>
            <person name="Sherry S."/>
            <person name="Feolo M."/>
            <person name="Misquitta L."/>
            <person name="Lee E."/>
            <person name="Rotmistrovsky K."/>
            <person name="Greenhut S.F."/>
            <person name="Schaefer C.F."/>
            <person name="Buetow K."/>
            <person name="Bonner T.I."/>
            <person name="Haussler D."/>
            <person name="Kent J."/>
            <person name="Kiekhaus M."/>
            <person name="Furey T."/>
            <person name="Brent M."/>
            <person name="Prange C."/>
            <person name="Schreiber K."/>
            <person name="Shapiro N."/>
            <person name="Bhat N.K."/>
            <person name="Hopkins R.F."/>
            <person name="Hsie F."/>
            <person name="Driscoll T."/>
            <person name="Soares M.B."/>
            <person name="Casavant T.L."/>
            <person name="Scheetz T.E."/>
            <person name="Brown-stein M.J."/>
            <person name="Usdin T.B."/>
            <person name="Toshiyuki S."/>
            <person name="Carninci P."/>
            <person name="Piao Y."/>
            <person name="Dudekula D.B."/>
            <person name="Ko M.S."/>
            <person name="Kawakami K."/>
            <person name="Suzuki Y."/>
            <person name="Sugano S."/>
            <person name="Gruber C.E."/>
            <person name="Smith M.R."/>
            <person name="Simmons B."/>
            <person name="Moore T."/>
            <person name="Waterman R."/>
            <person name="Johnson S.L."/>
            <person name="Ruan Y."/>
            <person name="Wei C.L."/>
            <person name="Mathavan S."/>
            <person name="Gunaratne P.H."/>
            <person name="Wu J."/>
            <person name="Garcia A.M."/>
            <person name="Hulyk S.W."/>
            <person name="Fuh E."/>
            <person name="Yuan Y."/>
            <person name="Sneed A."/>
            <person name="Kowis C."/>
            <person name="Hodgson A."/>
            <person name="Muzny D.M."/>
            <person name="McPherson J."/>
            <person name="Gibbs R.A."/>
            <person name="Fahey J."/>
            <person name="Helton E."/>
            <person name="Ketteman M."/>
            <person name="Madan A."/>
            <person name="Rodrigues S."/>
            <person name="Sanchez A."/>
            <person name="Whiting M."/>
            <person name="Madari A."/>
            <person name="Young A.C."/>
            <person name="Wetherby K.D."/>
            <person name="Granite S.J."/>
            <person name="Kwong P.N."/>
            <person name="Brinkley C.P."/>
            <person name="Pearson R.L."/>
            <person name="Bouffard G.G."/>
            <person name="Blakesly R.W."/>
            <person name="Green E.D."/>
            <person name="Dickson M.C."/>
            <person name="Rodriguez A.C."/>
            <person name="Grimwood J."/>
            <person name="Schmutz J."/>
            <person name="Myers R.M."/>
            <person name="Butterfield Y.S."/>
            <person name="Griffith M."/>
            <person name="Griffith O.L."/>
            <person name="Krzywinski M.I."/>
            <person name="Liao N."/>
            <person name="Morin R."/>
            <person name="Morrin R."/>
            <person name="Palmquist D."/>
            <person name="Petrescu A.S."/>
            <person name="Skalska U."/>
            <person name="Smailus D.E."/>
            <person name="Stott J.M."/>
            <person name="Schnerch A."/>
            <person name="Schein J.E."/>
            <person name="Jones S.J."/>
            <person name="Holt R.A."/>
            <person name="Baross A."/>
            <person name="Marra M.A."/>
            <person name="Clifton S."/>
            <person name="Makowski K.A."/>
            <person name="Bosak S."/>
            <person name="Malek J."/>
        </authorList>
    </citation>
    <scope>NUCLEOTIDE SEQUENCE [LARGE SCALE MRNA]</scope>
    <source>
        <tissue evidence="6">Thyroid</tissue>
    </source>
</reference>
<dbReference type="Pfam" id="PF00129">
    <property type="entry name" value="MHC_I"/>
    <property type="match status" value="1"/>
</dbReference>
<sequence>MLLFAHLLQLLVSATVPTQSSPHSLRYFTTAVSRPGLGEPRFIIVGYVDDTQFVRFDSDAENPRMEPRARWIEEEGPEYWERETWKARDMGRNFRVNLRTLLGYYNQSNDESHTLQWMYGCDVGPDGRLLRGYCQEAYDGQDYISLNEDLRSWTANDIASQISKHKSEAVDEAHQQRAYLQGPCVEWLHRYLRLGNETLQRSGALESSPHFSSAVWGKSLRYNLRGRTLFSGHSAEEEGEGLPKLLFPCRDSNI</sequence>
<evidence type="ECO:0000259" key="5">
    <source>
        <dbReference type="Pfam" id="PF00129"/>
    </source>
</evidence>
<evidence type="ECO:0000256" key="1">
    <source>
        <dbReference type="ARBA" id="ARBA00006909"/>
    </source>
</evidence>
<dbReference type="PANTHER" id="PTHR16675">
    <property type="entry name" value="MHC CLASS I-RELATED"/>
    <property type="match status" value="1"/>
</dbReference>
<dbReference type="PANTHER" id="PTHR16675:SF244">
    <property type="entry name" value="H-2 CLASS I HISTOCOMPATIBILITY ANTIGEN, D-37 ALPHA CHAIN"/>
    <property type="match status" value="1"/>
</dbReference>
<dbReference type="PeptideAtlas" id="Q4FZH9"/>
<evidence type="ECO:0000256" key="4">
    <source>
        <dbReference type="SAM" id="SignalP"/>
    </source>
</evidence>
<dbReference type="InterPro" id="IPR037055">
    <property type="entry name" value="MHC_I-like_Ag-recog_sf"/>
</dbReference>
<feature type="chain" id="PRO_5004238709" evidence="4">
    <location>
        <begin position="21"/>
        <end position="254"/>
    </location>
</feature>
<evidence type="ECO:0000313" key="6">
    <source>
        <dbReference type="EMBL" id="AAH99472.1"/>
    </source>
</evidence>
<dbReference type="InterPro" id="IPR050208">
    <property type="entry name" value="MHC_class-I_related"/>
</dbReference>
<dbReference type="Gene3D" id="3.30.500.10">
    <property type="entry name" value="MHC class I-like antigen recognition-like"/>
    <property type="match status" value="1"/>
</dbReference>
<protein>
    <submittedName>
        <fullName evidence="6">H2-T23 protein</fullName>
    </submittedName>
</protein>
<gene>
    <name evidence="6 7" type="primary">H2-T23</name>
</gene>
<feature type="signal peptide" evidence="4">
    <location>
        <begin position="1"/>
        <end position="20"/>
    </location>
</feature>
<evidence type="ECO:0000256" key="2">
    <source>
        <dbReference type="ARBA" id="ARBA00023180"/>
    </source>
</evidence>
<dbReference type="EMBL" id="BC099472">
    <property type="protein sequence ID" value="AAH99472.1"/>
    <property type="molecule type" value="mRNA"/>
</dbReference>
<name>Q4FZH9_MOUSE</name>
<dbReference type="MGI" id="MGI:95957">
    <property type="gene designation" value="H2-T23"/>
</dbReference>
<dbReference type="InterPro" id="IPR001039">
    <property type="entry name" value="MHC_I_a_a1/a2"/>
</dbReference>
<comment type="similarity">
    <text evidence="1 3">Belongs to the MHC class I family.</text>
</comment>
<proteinExistence type="evidence at transcript level"/>
<accession>Q4FZH9</accession>
<dbReference type="AGR" id="MGI:95957"/>
<organism evidence="6">
    <name type="scientific">Mus musculus</name>
    <name type="common">Mouse</name>
    <dbReference type="NCBI Taxonomy" id="10090"/>
    <lineage>
        <taxon>Eukaryota</taxon>
        <taxon>Metazoa</taxon>
        <taxon>Chordata</taxon>
        <taxon>Craniata</taxon>
        <taxon>Vertebrata</taxon>
        <taxon>Euteleostomi</taxon>
        <taxon>Mammalia</taxon>
        <taxon>Eutheria</taxon>
        <taxon>Euarchontoglires</taxon>
        <taxon>Glires</taxon>
        <taxon>Rodentia</taxon>
        <taxon>Myomorpha</taxon>
        <taxon>Muroidea</taxon>
        <taxon>Muridae</taxon>
        <taxon>Murinae</taxon>
        <taxon>Mus</taxon>
        <taxon>Mus</taxon>
    </lineage>
</organism>
<dbReference type="PRINTS" id="PR01638">
    <property type="entry name" value="MHCCLASSI"/>
</dbReference>
<feature type="domain" description="MHC class I-like antigen recognition-like" evidence="5">
    <location>
        <begin position="22"/>
        <end position="199"/>
    </location>
</feature>